<dbReference type="HOGENOM" id="CLU_475525_0_0_12"/>
<organism evidence="1 2">
    <name type="scientific">Leptonema illini DSM 21528</name>
    <dbReference type="NCBI Taxonomy" id="929563"/>
    <lineage>
        <taxon>Bacteria</taxon>
        <taxon>Pseudomonadati</taxon>
        <taxon>Spirochaetota</taxon>
        <taxon>Spirochaetia</taxon>
        <taxon>Leptospirales</taxon>
        <taxon>Leptospiraceae</taxon>
        <taxon>Leptonema</taxon>
    </lineage>
</organism>
<accession>H2CJP1</accession>
<sequence>MRVKQVRKGLNILYDGPGKLPALIELQGLLPIFDDYGQEKLVSNMGILAWNRPGIWLALQSQVAQQFDDLVSFFLTSSTARGLPESSPPFVRLASLISLVTYTFAFASRAVRNRMQATVIRILQNLEQLSSADRPEILKALRYLFDWLLDNRTAREKADILSLLPLNVWISMLGEGIIEQSVEQWDNDVWECISIDIRTAVVKHIQDNADRNPSFFFPLLAFARRGGDDHPVLNAVISGVERFRENESAHIEKQVKDAAEKTPGSRNIAQLEKELDELKRHEHYTDKDLRGWLLRIGRVKEPFASTASVSFIENLRRSLSKQSFGITSLGGIFSFLRTDPSDEEKQALAELIPEVIDRERKSPKGGWRLVQGEPVLEGVAAYYWHCEMYDAWFDLMEEFGVFLYPMNAPDLLSKMRAADEESSKGYVERLLLHALSVPRRNDRLEVLHILEDLVLHARLVLPADIRSLAIISRNPDFVDYRPSLFAILATAMLKHSDDEVSFHRVCSTLEKVLKRNSLQISPWALSRFLDLFEVIKPRLTDGSSLLKSIHNAEEKFAMLDFRYAPLTKYRTDP</sequence>
<gene>
    <name evidence="1" type="ORF">Lepil_3545</name>
</gene>
<evidence type="ECO:0000313" key="2">
    <source>
        <dbReference type="Proteomes" id="UP000005737"/>
    </source>
</evidence>
<dbReference type="Proteomes" id="UP000005737">
    <property type="component" value="Unassembled WGS sequence"/>
</dbReference>
<reference evidence="1 2" key="1">
    <citation type="submission" date="2011-10" db="EMBL/GenBank/DDBJ databases">
        <title>The Improved High-Quality Draft genome of Leptonema illini DSM 21528.</title>
        <authorList>
            <consortium name="US DOE Joint Genome Institute (JGI-PGF)"/>
            <person name="Lucas S."/>
            <person name="Copeland A."/>
            <person name="Lapidus A."/>
            <person name="Glavina del Rio T."/>
            <person name="Dalin E."/>
            <person name="Tice H."/>
            <person name="Bruce D."/>
            <person name="Goodwin L."/>
            <person name="Pitluck S."/>
            <person name="Peters L."/>
            <person name="Mikhailova N."/>
            <person name="Held B."/>
            <person name="Kyrpides N."/>
            <person name="Mavromatis K."/>
            <person name="Ivanova N."/>
            <person name="Markowitz V."/>
            <person name="Cheng J.-F."/>
            <person name="Hugenholtz P."/>
            <person name="Woyke T."/>
            <person name="Wu D."/>
            <person name="Gronow S."/>
            <person name="Wellnitz S."/>
            <person name="Brambilla E.-M."/>
            <person name="Klenk H.-P."/>
            <person name="Eisen J.A."/>
        </authorList>
    </citation>
    <scope>NUCLEOTIDE SEQUENCE [LARGE SCALE GENOMIC DNA]</scope>
    <source>
        <strain evidence="1 2">DSM 21528</strain>
    </source>
</reference>
<keyword evidence="2" id="KW-1185">Reference proteome</keyword>
<dbReference type="EMBL" id="JH597773">
    <property type="protein sequence ID" value="EHQ08202.1"/>
    <property type="molecule type" value="Genomic_DNA"/>
</dbReference>
<protein>
    <submittedName>
        <fullName evidence="1">Uncharacterized protein</fullName>
    </submittedName>
</protein>
<dbReference type="STRING" id="183.GCA_002009735_00797"/>
<dbReference type="AlphaFoldDB" id="H2CJP1"/>
<name>H2CJP1_9LEPT</name>
<evidence type="ECO:0000313" key="1">
    <source>
        <dbReference type="EMBL" id="EHQ08202.1"/>
    </source>
</evidence>
<proteinExistence type="predicted"/>